<dbReference type="OrthoDB" id="2768905at2759"/>
<organism evidence="2 3">
    <name type="scientific">Phanerochaete sordida</name>
    <dbReference type="NCBI Taxonomy" id="48140"/>
    <lineage>
        <taxon>Eukaryota</taxon>
        <taxon>Fungi</taxon>
        <taxon>Dikarya</taxon>
        <taxon>Basidiomycota</taxon>
        <taxon>Agaricomycotina</taxon>
        <taxon>Agaricomycetes</taxon>
        <taxon>Polyporales</taxon>
        <taxon>Phanerochaetaceae</taxon>
        <taxon>Phanerochaete</taxon>
    </lineage>
</organism>
<gene>
    <name evidence="2" type="ORF">PsYK624_046390</name>
</gene>
<name>A0A9P3LAL9_9APHY</name>
<dbReference type="EMBL" id="BPQB01000009">
    <property type="protein sequence ID" value="GJE88556.1"/>
    <property type="molecule type" value="Genomic_DNA"/>
</dbReference>
<comment type="caution">
    <text evidence="2">The sequence shown here is derived from an EMBL/GenBank/DDBJ whole genome shotgun (WGS) entry which is preliminary data.</text>
</comment>
<protein>
    <submittedName>
        <fullName evidence="2">Uncharacterized protein</fullName>
    </submittedName>
</protein>
<evidence type="ECO:0000256" key="1">
    <source>
        <dbReference type="SAM" id="MobiDB-lite"/>
    </source>
</evidence>
<dbReference type="Proteomes" id="UP000703269">
    <property type="component" value="Unassembled WGS sequence"/>
</dbReference>
<evidence type="ECO:0000313" key="2">
    <source>
        <dbReference type="EMBL" id="GJE88556.1"/>
    </source>
</evidence>
<keyword evidence="3" id="KW-1185">Reference proteome</keyword>
<evidence type="ECO:0000313" key="3">
    <source>
        <dbReference type="Proteomes" id="UP000703269"/>
    </source>
</evidence>
<feature type="region of interest" description="Disordered" evidence="1">
    <location>
        <begin position="402"/>
        <end position="432"/>
    </location>
</feature>
<proteinExistence type="predicted"/>
<dbReference type="AlphaFoldDB" id="A0A9P3LAL9"/>
<feature type="region of interest" description="Disordered" evidence="1">
    <location>
        <begin position="451"/>
        <end position="504"/>
    </location>
</feature>
<sequence>MANADEIRPFVYAGSTDITFQETLKHDDVMTLLRQTAAPEGVNEEHIKWVQETVFSGLMATITHTNSNLVRGLNFQREPMDRAFRDIQRVMEEIRVELVGTQSMVINDISDKIDHVRDIADNAIRQLNKLPADLDSVRGGGSFRPKVSQPPTFSGEKNTIKLDDWRNLVELWNKSQGIVTNNQRIVNALSLVREPANKRLQSYFKKNAADEDLGSIADFWKALEGTYGQLDSAGTASKDLEKLLDNKTLAQKDLVAFSVQFKVLLDNSDKPFSDKYMIDKLHGLLEETFRMFILGKGKANWPKTASEYVDYLLVAYKEVYPHKAQDHIFSKGNSSGSTPAKDPNAMEVDAANTKKGKGKGKQANSQEAKPAVTVPCAICVGNGKTARAKTHVLNDCFELKKNDNKASTSGTGSNNGKAGKPAGGNGKNKQALAAKKNTIQQVKARLAQLEKEEEELKNDDDEEVVINSTRITEWDEEDEQKSQETPAQKPADEPETTRNLLRRKYGKVSARKVDFVSDL</sequence>
<reference evidence="2 3" key="1">
    <citation type="submission" date="2021-08" db="EMBL/GenBank/DDBJ databases">
        <title>Draft Genome Sequence of Phanerochaete sordida strain YK-624.</title>
        <authorList>
            <person name="Mori T."/>
            <person name="Dohra H."/>
            <person name="Suzuki T."/>
            <person name="Kawagishi H."/>
            <person name="Hirai H."/>
        </authorList>
    </citation>
    <scope>NUCLEOTIDE SEQUENCE [LARGE SCALE GENOMIC DNA]</scope>
    <source>
        <strain evidence="2 3">YK-624</strain>
    </source>
</reference>
<feature type="compositionally biased region" description="Acidic residues" evidence="1">
    <location>
        <begin position="451"/>
        <end position="464"/>
    </location>
</feature>
<accession>A0A9P3LAL9</accession>